<keyword evidence="4" id="KW-0808">Transferase</keyword>
<comment type="similarity">
    <text evidence="1">Belongs to the class-III pyridoxal-phosphate-dependent aminotransferase family.</text>
</comment>
<sequence length="982" mass="104297">MIGVVVDNIADQRWRLARPAVEADAAARIVAEHFGVEGRISELGSQQDRNFRVDPESGAGLLFKVNHPSVPPEVVELQAGASDRLRAYGIATPAVLTTVSGQRSIAIAAPDGAAARACAFELLSGAPVAELAPLTGVLAQELGTLAGRTSRALAGFEHPAADRKIQWELSQALDVVEALQDDLAAHLREKCLNAAREAAAQLAVVAPALPRQIVHGDLTTDNVLMDAHGGLWIVDLGDVSSSWRVAELAVLAADILGRTGSMTMVGRAVRGFAAEVELTDEELAALWPLMVLRGAVLVVSGWSQLRIDPDNAYAQERIEHEWQVFERTLNYEPAQATSHLRLAAGRAHVAGRHYCEILPGSGEARVIDLGVRSEALDRGRWLAPGAERALARDVLEHRPVAVMRFGEARLTRVSPEVGRQAATRSRCVEFWARPGTVVRAPFSGSAVQDGAGLELADQGVVLRFEGLSPAAMNGDVEAGAPIGQVAADPEGLGRLVVTRRVLDACDDAVFAGPDDEYETDGAADPSYILGVPSAPDPLVELRAVRIRRDRAMGGAAERYYIDPPQIERGWGARLIDTQGRAYLDMVNNVTAIGHSHPRLADAVGRQLNLLNTNSRFLYQAYADFTEKLLAYSPDPSLDTVIPVNSGSEAIDLAIRLARVATGRRDVIATREGYHGWTMAADAVSTSAFDNPNALSSRPEWVHLVDAPNAYRGPFRGPDAGPRYAAQVFDLAAALVSEHRAPAAFICEPVLGNAGGVIPPEGYLAEAYAAVRRYGGLAIADEVQVGYGRLGTAFWGSQAQGVLPDIIAVAKAAGNAYPLGAVITRREIVDALRDEGTFFSSAAGAPAGAIAGSVVLDVIREEGLQANAARVGAHLHQRLSTLSEKHAIIGAVHGSGLYLGVELVRDRESLTPATAETAWLCERLLDLGVIMQATSERQNVLKVKPPLTLTVDEADAFVNAVDVALTELDAGAGVVPSAEKGTR</sequence>
<keyword evidence="5" id="KW-1185">Reference proteome</keyword>
<evidence type="ECO:0000259" key="3">
    <source>
        <dbReference type="Pfam" id="PF01636"/>
    </source>
</evidence>
<dbReference type="CDD" id="cd00610">
    <property type="entry name" value="OAT_like"/>
    <property type="match status" value="1"/>
</dbReference>
<dbReference type="InterPro" id="IPR011009">
    <property type="entry name" value="Kinase-like_dom_sf"/>
</dbReference>
<dbReference type="InterPro" id="IPR015422">
    <property type="entry name" value="PyrdxlP-dep_Trfase_small"/>
</dbReference>
<evidence type="ECO:0000256" key="2">
    <source>
        <dbReference type="ARBA" id="ARBA00022898"/>
    </source>
</evidence>
<comment type="caution">
    <text evidence="4">The sequence shown here is derived from an EMBL/GenBank/DDBJ whole genome shotgun (WGS) entry which is preliminary data.</text>
</comment>
<dbReference type="GO" id="GO:0008483">
    <property type="term" value="F:transaminase activity"/>
    <property type="evidence" value="ECO:0007669"/>
    <property type="project" value="UniProtKB-KW"/>
</dbReference>
<dbReference type="Pfam" id="PF00202">
    <property type="entry name" value="Aminotran_3"/>
    <property type="match status" value="1"/>
</dbReference>
<dbReference type="RefSeq" id="WP_368573259.1">
    <property type="nucleotide sequence ID" value="NZ_JBDLOU010000029.1"/>
</dbReference>
<dbReference type="InterPro" id="IPR002575">
    <property type="entry name" value="Aminoglycoside_PTrfase"/>
</dbReference>
<dbReference type="InterPro" id="IPR008266">
    <property type="entry name" value="Tyr_kinase_AS"/>
</dbReference>
<name>A0ABV3VHE1_9MYCO</name>
<dbReference type="Pfam" id="PF01636">
    <property type="entry name" value="APH"/>
    <property type="match status" value="1"/>
</dbReference>
<keyword evidence="4" id="KW-0032">Aminotransferase</keyword>
<feature type="domain" description="Aminoglycoside phosphotransferase" evidence="3">
    <location>
        <begin position="42"/>
        <end position="273"/>
    </location>
</feature>
<dbReference type="InterPro" id="IPR005814">
    <property type="entry name" value="Aminotrans_3"/>
</dbReference>
<organism evidence="4 5">
    <name type="scientific">Mycolicibacterium porcinum</name>
    <dbReference type="NCBI Taxonomy" id="39693"/>
    <lineage>
        <taxon>Bacteria</taxon>
        <taxon>Bacillati</taxon>
        <taxon>Actinomycetota</taxon>
        <taxon>Actinomycetes</taxon>
        <taxon>Mycobacteriales</taxon>
        <taxon>Mycobacteriaceae</taxon>
        <taxon>Mycolicibacterium</taxon>
    </lineage>
</organism>
<dbReference type="SUPFAM" id="SSF56112">
    <property type="entry name" value="Protein kinase-like (PK-like)"/>
    <property type="match status" value="1"/>
</dbReference>
<protein>
    <submittedName>
        <fullName evidence="4">Aminotransferase</fullName>
    </submittedName>
</protein>
<dbReference type="Gene3D" id="3.90.1150.10">
    <property type="entry name" value="Aspartate Aminotransferase, domain 1"/>
    <property type="match status" value="1"/>
</dbReference>
<dbReference type="Gene3D" id="3.40.640.10">
    <property type="entry name" value="Type I PLP-dependent aspartate aminotransferase-like (Major domain)"/>
    <property type="match status" value="1"/>
</dbReference>
<reference evidence="4 5" key="1">
    <citation type="submission" date="2024-04" db="EMBL/GenBank/DDBJ databases">
        <title>Genomic Markers of Mycobacteria.</title>
        <authorList>
            <person name="Soliman M.S."/>
            <person name="Elkholy A."/>
            <person name="Soliman N.S."/>
            <person name="Abbas A."/>
            <person name="Khayrat S."/>
            <person name="Shawky S."/>
        </authorList>
    </citation>
    <scope>NUCLEOTIDE SEQUENCE [LARGE SCALE GENOMIC DNA]</scope>
    <source>
        <strain evidence="4 5">Egy-CU-AM5</strain>
    </source>
</reference>
<dbReference type="InterPro" id="IPR015421">
    <property type="entry name" value="PyrdxlP-dep_Trfase_major"/>
</dbReference>
<evidence type="ECO:0000256" key="1">
    <source>
        <dbReference type="ARBA" id="ARBA00008954"/>
    </source>
</evidence>
<dbReference type="PANTHER" id="PTHR45688">
    <property type="match status" value="1"/>
</dbReference>
<dbReference type="Gene3D" id="3.90.1200.10">
    <property type="match status" value="1"/>
</dbReference>
<gene>
    <name evidence="4" type="ORF">ABFW12_15340</name>
</gene>
<dbReference type="PANTHER" id="PTHR45688:SF13">
    <property type="entry name" value="ALANINE--GLYOXYLATE AMINOTRANSFERASE 2-LIKE"/>
    <property type="match status" value="1"/>
</dbReference>
<dbReference type="PROSITE" id="PS00109">
    <property type="entry name" value="PROTEIN_KINASE_TYR"/>
    <property type="match status" value="1"/>
</dbReference>
<dbReference type="EMBL" id="JBDLOU010000029">
    <property type="protein sequence ID" value="MEX3739603.1"/>
    <property type="molecule type" value="Genomic_DNA"/>
</dbReference>
<dbReference type="Proteomes" id="UP001558474">
    <property type="component" value="Unassembled WGS sequence"/>
</dbReference>
<accession>A0ABV3VHE1</accession>
<evidence type="ECO:0000313" key="4">
    <source>
        <dbReference type="EMBL" id="MEX3739603.1"/>
    </source>
</evidence>
<dbReference type="NCBIfam" id="NF004800">
    <property type="entry name" value="PRK06149.1"/>
    <property type="match status" value="1"/>
</dbReference>
<proteinExistence type="inferred from homology"/>
<dbReference type="SUPFAM" id="SSF53383">
    <property type="entry name" value="PLP-dependent transferases"/>
    <property type="match status" value="1"/>
</dbReference>
<evidence type="ECO:0000313" key="5">
    <source>
        <dbReference type="Proteomes" id="UP001558474"/>
    </source>
</evidence>
<keyword evidence="2" id="KW-0663">Pyridoxal phosphate</keyword>
<dbReference type="InterPro" id="IPR015424">
    <property type="entry name" value="PyrdxlP-dep_Trfase"/>
</dbReference>